<feature type="compositionally biased region" description="Acidic residues" evidence="1">
    <location>
        <begin position="550"/>
        <end position="559"/>
    </location>
</feature>
<feature type="transmembrane region" description="Helical" evidence="2">
    <location>
        <begin position="67"/>
        <end position="96"/>
    </location>
</feature>
<dbReference type="NCBIfam" id="NF038300">
    <property type="entry name" value="EPS_HpsL"/>
    <property type="match status" value="1"/>
</dbReference>
<dbReference type="EMBL" id="AP018227">
    <property type="protein sequence ID" value="BAY81793.1"/>
    <property type="molecule type" value="Genomic_DNA"/>
</dbReference>
<proteinExistence type="predicted"/>
<feature type="transmembrane region" description="Helical" evidence="2">
    <location>
        <begin position="495"/>
        <end position="514"/>
    </location>
</feature>
<feature type="compositionally biased region" description="Basic residues" evidence="1">
    <location>
        <begin position="1"/>
        <end position="28"/>
    </location>
</feature>
<feature type="transmembrane region" description="Helical" evidence="2">
    <location>
        <begin position="102"/>
        <end position="120"/>
    </location>
</feature>
<protein>
    <recommendedName>
        <fullName evidence="5">Bacterial cell division membrane protein</fullName>
    </recommendedName>
</protein>
<feature type="transmembrane region" description="Helical" evidence="2">
    <location>
        <begin position="235"/>
        <end position="258"/>
    </location>
</feature>
<feature type="transmembrane region" description="Helical" evidence="2">
    <location>
        <begin position="460"/>
        <end position="483"/>
    </location>
</feature>
<feature type="transmembrane region" description="Helical" evidence="2">
    <location>
        <begin position="376"/>
        <end position="398"/>
    </location>
</feature>
<evidence type="ECO:0008006" key="5">
    <source>
        <dbReference type="Google" id="ProtNLM"/>
    </source>
</evidence>
<keyword evidence="2" id="KW-0472">Membrane</keyword>
<feature type="region of interest" description="Disordered" evidence="1">
    <location>
        <begin position="1"/>
        <end position="36"/>
    </location>
</feature>
<name>A0A1Z4LKM3_9CYAN</name>
<dbReference type="OrthoDB" id="524903at2"/>
<feature type="compositionally biased region" description="Basic residues" evidence="1">
    <location>
        <begin position="567"/>
        <end position="577"/>
    </location>
</feature>
<keyword evidence="2" id="KW-0812">Transmembrane</keyword>
<reference evidence="3 4" key="1">
    <citation type="submission" date="2017-06" db="EMBL/GenBank/DDBJ databases">
        <title>Genome sequencing of cyanobaciteial culture collection at National Institute for Environmental Studies (NIES).</title>
        <authorList>
            <person name="Hirose Y."/>
            <person name="Shimura Y."/>
            <person name="Fujisawa T."/>
            <person name="Nakamura Y."/>
            <person name="Kawachi M."/>
        </authorList>
    </citation>
    <scope>NUCLEOTIDE SEQUENCE [LARGE SCALE GENOMIC DNA]</scope>
    <source>
        <strain evidence="3 4">NIES-267</strain>
    </source>
</reference>
<evidence type="ECO:0000313" key="3">
    <source>
        <dbReference type="EMBL" id="BAY81793.1"/>
    </source>
</evidence>
<feature type="transmembrane region" description="Helical" evidence="2">
    <location>
        <begin position="162"/>
        <end position="179"/>
    </location>
</feature>
<keyword evidence="2" id="KW-1133">Transmembrane helix</keyword>
<evidence type="ECO:0000313" key="4">
    <source>
        <dbReference type="Proteomes" id="UP000218418"/>
    </source>
</evidence>
<keyword evidence="4" id="KW-1185">Reference proteome</keyword>
<accession>A0A1Z4LKM3</accession>
<feature type="transmembrane region" description="Helical" evidence="2">
    <location>
        <begin position="331"/>
        <end position="364"/>
    </location>
</feature>
<organism evidence="3 4">
    <name type="scientific">Calothrix parasitica NIES-267</name>
    <dbReference type="NCBI Taxonomy" id="1973488"/>
    <lineage>
        <taxon>Bacteria</taxon>
        <taxon>Bacillati</taxon>
        <taxon>Cyanobacteriota</taxon>
        <taxon>Cyanophyceae</taxon>
        <taxon>Nostocales</taxon>
        <taxon>Calotrichaceae</taxon>
        <taxon>Calothrix</taxon>
    </lineage>
</organism>
<feature type="transmembrane region" description="Helical" evidence="2">
    <location>
        <begin position="300"/>
        <end position="319"/>
    </location>
</feature>
<sequence length="577" mass="64497">MLKSKHKKTKNIKNKSKSKNKNKNKKQQSNKEQPKLTIKEKLAQKRQKVKARQEVIDLLSKSGGVGLVLGIAVFFVGGIKLAAPAVMGVIVMALSYKYPRQALLGFIFYVPFAGTVTYLLGGNAILQLAKDGFYVPAVIALWQKCRKYNLPFIIPKGIKTPLFILLTLCICTLLFINGMQQFNPPPPPLFKTPPKEIPLGMGILGLKVFMGYIPLMTCAYYLVRNKKDFLFICRLQVSLILLCCLLGVVQYALLVVGICPGTRGAVGQDLFKATLSARCFIGGALVFSPSQGMIRLPGTFVAPWQWAWFLISSTFFTFGTGFSDPSAKWRIVGLLSLAAVFINAVISGQRIALALVPACLVLLLLLTGQLSNLKRFIPIFGGLILVLTIAIASNPAVIQERLDSFIDRWNASPPYEFITQQFEEVSHNTKNPLGNGLGRATNSARIMGPTKLVETYYPKVLFEVGILGVLAFLVFVTTLTITAFKTNRKVKNRNFRGYGAALWVFILFISYNTYYYPLDVDPVAVYYWFFAGVLFKLPEIDKQERLKEEQEQEEQEQEVQEVSTENKRKKKKVENPL</sequence>
<evidence type="ECO:0000256" key="2">
    <source>
        <dbReference type="SAM" id="Phobius"/>
    </source>
</evidence>
<evidence type="ECO:0000256" key="1">
    <source>
        <dbReference type="SAM" id="MobiDB-lite"/>
    </source>
</evidence>
<dbReference type="Proteomes" id="UP000218418">
    <property type="component" value="Chromosome"/>
</dbReference>
<dbReference type="InterPro" id="IPR049753">
    <property type="entry name" value="EPS_HpsL-like"/>
</dbReference>
<dbReference type="AlphaFoldDB" id="A0A1Z4LKM3"/>
<gene>
    <name evidence="3" type="ORF">NIES267_12700</name>
</gene>
<feature type="transmembrane region" description="Helical" evidence="2">
    <location>
        <begin position="199"/>
        <end position="223"/>
    </location>
</feature>
<feature type="region of interest" description="Disordered" evidence="1">
    <location>
        <begin position="546"/>
        <end position="577"/>
    </location>
</feature>